<comment type="caution">
    <text evidence="4">The sequence shown here is derived from an EMBL/GenBank/DDBJ whole genome shotgun (WGS) entry which is preliminary data.</text>
</comment>
<dbReference type="Gene3D" id="3.40.190.170">
    <property type="entry name" value="Bacterial extracellular solute-binding protein, family 7"/>
    <property type="match status" value="1"/>
</dbReference>
<gene>
    <name evidence="4" type="primary">siaP_2</name>
    <name evidence="4" type="ORF">MOST_31450</name>
</gene>
<dbReference type="RefSeq" id="WP_054936644.1">
    <property type="nucleotide sequence ID" value="NZ_PVXL01000078.1"/>
</dbReference>
<evidence type="ECO:0000256" key="1">
    <source>
        <dbReference type="ARBA" id="ARBA00009023"/>
    </source>
</evidence>
<proteinExistence type="inferred from homology"/>
<dbReference type="Pfam" id="PF03480">
    <property type="entry name" value="DctP"/>
    <property type="match status" value="1"/>
</dbReference>
<comment type="similarity">
    <text evidence="1">Belongs to the bacterial solute-binding protein 7 family.</text>
</comment>
<protein>
    <submittedName>
        <fullName evidence="4">Sialic acid-binding periplasmic protein SiaP</fullName>
    </submittedName>
</protein>
<keyword evidence="3" id="KW-0732">Signal</keyword>
<name>A0A9X7IZL9_9FIRM</name>
<dbReference type="GO" id="GO:0055085">
    <property type="term" value="P:transmembrane transport"/>
    <property type="evidence" value="ECO:0007669"/>
    <property type="project" value="InterPro"/>
</dbReference>
<dbReference type="PANTHER" id="PTHR33376">
    <property type="match status" value="1"/>
</dbReference>
<evidence type="ECO:0000313" key="5">
    <source>
        <dbReference type="Proteomes" id="UP000239430"/>
    </source>
</evidence>
<evidence type="ECO:0000256" key="2">
    <source>
        <dbReference type="ARBA" id="ARBA00022448"/>
    </source>
</evidence>
<dbReference type="EMBL" id="PVXL01000078">
    <property type="protein sequence ID" value="PRR68863.1"/>
    <property type="molecule type" value="Genomic_DNA"/>
</dbReference>
<evidence type="ECO:0000256" key="3">
    <source>
        <dbReference type="ARBA" id="ARBA00022729"/>
    </source>
</evidence>
<reference evidence="4 5" key="1">
    <citation type="submission" date="2018-03" db="EMBL/GenBank/DDBJ databases">
        <title>Genome sequence of Moorella stamsii DSM 26217.</title>
        <authorList>
            <person name="Poehlein A."/>
            <person name="Daniel R."/>
        </authorList>
    </citation>
    <scope>NUCLEOTIDE SEQUENCE [LARGE SCALE GENOMIC DNA]</scope>
    <source>
        <strain evidence="5">DSM 26217</strain>
    </source>
</reference>
<sequence>MNKRLIVILMSLLVVLSIAIAGCGKQEDKKNNNTSSGNTTQEKKIEAKFASEEIEGDFMTVWAQKFAEEMKKSSNGNIDITVYPFGTLGESRDINELCQLGVVQYVFSDFAWISSFVPEAQVLALNYIWPKERIIECLEWVVKNGEFMPVLEKYFRQKGLVPLGVMFEGWQTITSKKPINSLADMNGFKVRVMGSKLLVENYKAYGAVPTPITFGEVYTALQTGLVEGQINPIFAIRSSKFYEVQDYFIQAYNEPFLGIPTVNAQFFDSLPKETQEKMRQWWKDAVVPSGKWIEERHKEDLAAMLKEKPQIKVIELSDAEIGKFRKRAETVYPKFLEIGGQGAKEVLDVLQKDIENAKKALGIKL</sequence>
<accession>A0A9X7IZL9</accession>
<dbReference type="PANTHER" id="PTHR33376:SF7">
    <property type="entry name" value="C4-DICARBOXYLATE-BINDING PROTEIN DCTB"/>
    <property type="match status" value="1"/>
</dbReference>
<dbReference type="PROSITE" id="PS51257">
    <property type="entry name" value="PROKAR_LIPOPROTEIN"/>
    <property type="match status" value="1"/>
</dbReference>
<evidence type="ECO:0000313" key="4">
    <source>
        <dbReference type="EMBL" id="PRR68863.1"/>
    </source>
</evidence>
<organism evidence="4 5">
    <name type="scientific">Neomoorella stamsii</name>
    <dbReference type="NCBI Taxonomy" id="1266720"/>
    <lineage>
        <taxon>Bacteria</taxon>
        <taxon>Bacillati</taxon>
        <taxon>Bacillota</taxon>
        <taxon>Clostridia</taxon>
        <taxon>Neomoorellales</taxon>
        <taxon>Neomoorellaceae</taxon>
        <taxon>Neomoorella</taxon>
    </lineage>
</organism>
<dbReference type="InterPro" id="IPR038404">
    <property type="entry name" value="TRAP_DctP_sf"/>
</dbReference>
<keyword evidence="5" id="KW-1185">Reference proteome</keyword>
<dbReference type="NCBIfam" id="NF037995">
    <property type="entry name" value="TRAP_S1"/>
    <property type="match status" value="1"/>
</dbReference>
<keyword evidence="2" id="KW-0813">Transport</keyword>
<dbReference type="InterPro" id="IPR018389">
    <property type="entry name" value="DctP_fam"/>
</dbReference>
<dbReference type="Proteomes" id="UP000239430">
    <property type="component" value="Unassembled WGS sequence"/>
</dbReference>
<dbReference type="AlphaFoldDB" id="A0A9X7IZL9"/>